<dbReference type="EMBL" id="JBFOLK010000004">
    <property type="protein sequence ID" value="KAL2518033.1"/>
    <property type="molecule type" value="Genomic_DNA"/>
</dbReference>
<reference evidence="3" key="1">
    <citation type="submission" date="2024-07" db="EMBL/GenBank/DDBJ databases">
        <title>Two chromosome-level genome assemblies of Korean endemic species Abeliophyllum distichum and Forsythia ovata (Oleaceae).</title>
        <authorList>
            <person name="Jang H."/>
        </authorList>
    </citation>
    <scope>NUCLEOTIDE SEQUENCE [LARGE SCALE GENOMIC DNA]</scope>
</reference>
<comment type="caution">
    <text evidence="2">The sequence shown here is derived from an EMBL/GenBank/DDBJ whole genome shotgun (WGS) entry which is preliminary data.</text>
</comment>
<gene>
    <name evidence="2" type="ORF">Adt_14280</name>
</gene>
<dbReference type="Proteomes" id="UP001604336">
    <property type="component" value="Unassembled WGS sequence"/>
</dbReference>
<dbReference type="AlphaFoldDB" id="A0ABD1TZQ7"/>
<evidence type="ECO:0000313" key="3">
    <source>
        <dbReference type="Proteomes" id="UP001604336"/>
    </source>
</evidence>
<evidence type="ECO:0000259" key="1">
    <source>
        <dbReference type="Pfam" id="PF03108"/>
    </source>
</evidence>
<organism evidence="2 3">
    <name type="scientific">Abeliophyllum distichum</name>
    <dbReference type="NCBI Taxonomy" id="126358"/>
    <lineage>
        <taxon>Eukaryota</taxon>
        <taxon>Viridiplantae</taxon>
        <taxon>Streptophyta</taxon>
        <taxon>Embryophyta</taxon>
        <taxon>Tracheophyta</taxon>
        <taxon>Spermatophyta</taxon>
        <taxon>Magnoliopsida</taxon>
        <taxon>eudicotyledons</taxon>
        <taxon>Gunneridae</taxon>
        <taxon>Pentapetalae</taxon>
        <taxon>asterids</taxon>
        <taxon>lamiids</taxon>
        <taxon>Lamiales</taxon>
        <taxon>Oleaceae</taxon>
        <taxon>Forsythieae</taxon>
        <taxon>Abeliophyllum</taxon>
    </lineage>
</organism>
<keyword evidence="3" id="KW-1185">Reference proteome</keyword>
<dbReference type="PANTHER" id="PTHR31973:SF187">
    <property type="entry name" value="MUTATOR TRANSPOSASE MUDRA PROTEIN"/>
    <property type="match status" value="1"/>
</dbReference>
<proteinExistence type="predicted"/>
<evidence type="ECO:0000313" key="2">
    <source>
        <dbReference type="EMBL" id="KAL2518033.1"/>
    </source>
</evidence>
<dbReference type="PANTHER" id="PTHR31973">
    <property type="entry name" value="POLYPROTEIN, PUTATIVE-RELATED"/>
    <property type="match status" value="1"/>
</dbReference>
<sequence>MSLEKTDEDWDFNWMGTLECHVVITELDDEIEVQHDKGDKRSNVEQDVNIATEDEHVEPKVDQTNVMTEVQDDHVSLGDYNVDEPLVDQLDHIDFNWEEPVLSMVGEQPTEQPVDEATEQPLHQGTEHIECNWDKPAVDNVHFDYGLSDELESLNSDEDADEPRPRIREPIFNAKTDIADPRFALGMIFETMQVLRVAFVEYSIKNGRPIHYVKNDTTRVWMRCKHPCSWKMYAAVQEDKLTFKVNKLVDNHTCTVVSKNMWATSSYLSKKFEGSFRSNPEWRYDSFTEAVKSDCMVDVSVHQYYRARKRCFEVIKENTADQYKMLWDYCEELKRTNEGSTVELSATRNVFKRLYICLRACKKRFKDGCRPFIGLDGCHLKGEFKGQLLTALGIDGDNSMFSIAYAIVENENRES</sequence>
<protein>
    <recommendedName>
        <fullName evidence="1">Transposase MuDR plant domain-containing protein</fullName>
    </recommendedName>
</protein>
<name>A0ABD1TZQ7_9LAMI</name>
<dbReference type="InterPro" id="IPR004332">
    <property type="entry name" value="Transposase_MuDR"/>
</dbReference>
<accession>A0ABD1TZQ7</accession>
<dbReference type="Pfam" id="PF03108">
    <property type="entry name" value="DBD_Tnp_Mut"/>
    <property type="match status" value="1"/>
</dbReference>
<feature type="domain" description="Transposase MuDR plant" evidence="1">
    <location>
        <begin position="184"/>
        <end position="245"/>
    </location>
</feature>